<organism evidence="2 3">
    <name type="scientific">Labeo rohita</name>
    <name type="common">Indian major carp</name>
    <name type="synonym">Cyprinus rohita</name>
    <dbReference type="NCBI Taxonomy" id="84645"/>
    <lineage>
        <taxon>Eukaryota</taxon>
        <taxon>Metazoa</taxon>
        <taxon>Chordata</taxon>
        <taxon>Craniata</taxon>
        <taxon>Vertebrata</taxon>
        <taxon>Euteleostomi</taxon>
        <taxon>Actinopterygii</taxon>
        <taxon>Neopterygii</taxon>
        <taxon>Teleostei</taxon>
        <taxon>Ostariophysi</taxon>
        <taxon>Cypriniformes</taxon>
        <taxon>Cyprinidae</taxon>
        <taxon>Labeoninae</taxon>
        <taxon>Labeonini</taxon>
        <taxon>Labeo</taxon>
    </lineage>
</organism>
<keyword evidence="1" id="KW-0812">Transmembrane</keyword>
<proteinExistence type="predicted"/>
<accession>A0ABQ8MBZ7</accession>
<protein>
    <submittedName>
        <fullName evidence="2">1,3-beta-glucan synthase component bgs2</fullName>
    </submittedName>
</protein>
<evidence type="ECO:0000313" key="2">
    <source>
        <dbReference type="EMBL" id="KAI2660378.1"/>
    </source>
</evidence>
<reference evidence="2 3" key="1">
    <citation type="submission" date="2022-01" db="EMBL/GenBank/DDBJ databases">
        <title>A high-quality chromosome-level genome assembly of rohu carp, Labeo rohita.</title>
        <authorList>
            <person name="Arick M.A. II"/>
            <person name="Hsu C.-Y."/>
            <person name="Magbanua Z."/>
            <person name="Pechanova O."/>
            <person name="Grover C."/>
            <person name="Miller E."/>
            <person name="Thrash A."/>
            <person name="Ezzel L."/>
            <person name="Alam S."/>
            <person name="Benzie J."/>
            <person name="Hamilton M."/>
            <person name="Karsi A."/>
            <person name="Lawrence M.L."/>
            <person name="Peterson D.G."/>
        </authorList>
    </citation>
    <scope>NUCLEOTIDE SEQUENCE [LARGE SCALE GENOMIC DNA]</scope>
    <source>
        <strain evidence="3">BAU-BD-2019</strain>
        <tissue evidence="2">Blood</tissue>
    </source>
</reference>
<feature type="transmembrane region" description="Helical" evidence="1">
    <location>
        <begin position="47"/>
        <end position="69"/>
    </location>
</feature>
<evidence type="ECO:0000313" key="3">
    <source>
        <dbReference type="Proteomes" id="UP000830375"/>
    </source>
</evidence>
<dbReference type="EMBL" id="JACTAM010000009">
    <property type="protein sequence ID" value="KAI2660378.1"/>
    <property type="molecule type" value="Genomic_DNA"/>
</dbReference>
<keyword evidence="1" id="KW-1133">Transmembrane helix</keyword>
<keyword evidence="3" id="KW-1185">Reference proteome</keyword>
<sequence length="141" mass="16239">MSWTKKAYNAFQHLKETFRSVLLLFQTDPNIPFTVFIPQSSIHLTRVIGFLYLVSMTVRLFFSLFNSPLDTTLRQKGRRKGISKRLTSCRYTTINMSTAGAISYLRQSMHKTPSGSLPRAYQCFRVFSASSHPCFMVRRAV</sequence>
<comment type="caution">
    <text evidence="2">The sequence shown here is derived from an EMBL/GenBank/DDBJ whole genome shotgun (WGS) entry which is preliminary data.</text>
</comment>
<name>A0ABQ8MBZ7_LABRO</name>
<evidence type="ECO:0000256" key="1">
    <source>
        <dbReference type="SAM" id="Phobius"/>
    </source>
</evidence>
<keyword evidence="1" id="KW-0472">Membrane</keyword>
<gene>
    <name evidence="2" type="ORF">H4Q32_007923</name>
</gene>
<dbReference type="Proteomes" id="UP000830375">
    <property type="component" value="Unassembled WGS sequence"/>
</dbReference>